<feature type="signal peptide" evidence="5">
    <location>
        <begin position="1"/>
        <end position="37"/>
    </location>
</feature>
<feature type="domain" description="CBM6" evidence="7">
    <location>
        <begin position="758"/>
        <end position="880"/>
    </location>
</feature>
<reference evidence="8 9" key="1">
    <citation type="submission" date="2024-09" db="EMBL/GenBank/DDBJ databases">
        <authorList>
            <person name="Lee S.D."/>
        </authorList>
    </citation>
    <scope>NUCLEOTIDE SEQUENCE [LARGE SCALE GENOMIC DNA]</scope>
    <source>
        <strain evidence="8 9">N1-3</strain>
    </source>
</reference>
<dbReference type="InterPro" id="IPR036116">
    <property type="entry name" value="FN3_sf"/>
</dbReference>
<dbReference type="PROSITE" id="PS51175">
    <property type="entry name" value="CBM6"/>
    <property type="match status" value="2"/>
</dbReference>
<dbReference type="Pfam" id="PF16116">
    <property type="entry name" value="DUF4832"/>
    <property type="match status" value="1"/>
</dbReference>
<accession>A0ABV6WX79</accession>
<dbReference type="InterPro" id="IPR032267">
    <property type="entry name" value="DUF4832"/>
</dbReference>
<dbReference type="Gene3D" id="2.60.120.260">
    <property type="entry name" value="Galactose-binding domain-like"/>
    <property type="match status" value="2"/>
</dbReference>
<dbReference type="SUPFAM" id="SSF49785">
    <property type="entry name" value="Galactose-binding domain-like"/>
    <property type="match status" value="2"/>
</dbReference>
<evidence type="ECO:0000256" key="1">
    <source>
        <dbReference type="ARBA" id="ARBA00022729"/>
    </source>
</evidence>
<dbReference type="InterPro" id="IPR005084">
    <property type="entry name" value="CBM6"/>
</dbReference>
<evidence type="ECO:0000313" key="8">
    <source>
        <dbReference type="EMBL" id="MFC1430229.1"/>
    </source>
</evidence>
<proteinExistence type="predicted"/>
<dbReference type="InterPro" id="IPR013783">
    <property type="entry name" value="Ig-like_fold"/>
</dbReference>
<dbReference type="CDD" id="cd04081">
    <property type="entry name" value="CBM35_galactosidase-like"/>
    <property type="match status" value="2"/>
</dbReference>
<feature type="domain" description="CBM6" evidence="7">
    <location>
        <begin position="626"/>
        <end position="749"/>
    </location>
</feature>
<feature type="chain" id="PRO_5047066737" evidence="5">
    <location>
        <begin position="38"/>
        <end position="880"/>
    </location>
</feature>
<keyword evidence="3" id="KW-0119">Carbohydrate metabolism</keyword>
<evidence type="ECO:0000256" key="5">
    <source>
        <dbReference type="SAM" id="SignalP"/>
    </source>
</evidence>
<keyword evidence="2" id="KW-0378">Hydrolase</keyword>
<feature type="region of interest" description="Disordered" evidence="4">
    <location>
        <begin position="40"/>
        <end position="62"/>
    </location>
</feature>
<dbReference type="SMART" id="SM00606">
    <property type="entry name" value="CBD_IV"/>
    <property type="match status" value="2"/>
</dbReference>
<dbReference type="SMART" id="SM00060">
    <property type="entry name" value="FN3"/>
    <property type="match status" value="1"/>
</dbReference>
<dbReference type="InterPro" id="IPR006584">
    <property type="entry name" value="Cellulose-bd_IV"/>
</dbReference>
<dbReference type="SUPFAM" id="SSF49265">
    <property type="entry name" value="Fibronectin type III"/>
    <property type="match status" value="1"/>
</dbReference>
<feature type="domain" description="Fibronectin type-III" evidence="6">
    <location>
        <begin position="536"/>
        <end position="621"/>
    </location>
</feature>
<evidence type="ECO:0000259" key="6">
    <source>
        <dbReference type="PROSITE" id="PS50853"/>
    </source>
</evidence>
<evidence type="ECO:0000256" key="4">
    <source>
        <dbReference type="SAM" id="MobiDB-lite"/>
    </source>
</evidence>
<dbReference type="InterPro" id="IPR003961">
    <property type="entry name" value="FN3_dom"/>
</dbReference>
<keyword evidence="2" id="KW-0326">Glycosidase</keyword>
<dbReference type="CDD" id="cd00063">
    <property type="entry name" value="FN3"/>
    <property type="match status" value="1"/>
</dbReference>
<dbReference type="InterPro" id="IPR008979">
    <property type="entry name" value="Galactose-bd-like_sf"/>
</dbReference>
<comment type="caution">
    <text evidence="8">The sequence shown here is derived from an EMBL/GenBank/DDBJ whole genome shotgun (WGS) entry which is preliminary data.</text>
</comment>
<evidence type="ECO:0000256" key="3">
    <source>
        <dbReference type="ARBA" id="ARBA00023326"/>
    </source>
</evidence>
<dbReference type="PROSITE" id="PS50853">
    <property type="entry name" value="FN3"/>
    <property type="match status" value="1"/>
</dbReference>
<dbReference type="Pfam" id="PF00041">
    <property type="entry name" value="fn3"/>
    <property type="match status" value="1"/>
</dbReference>
<name>A0ABV6WX79_9ACTN</name>
<dbReference type="EMBL" id="JBHEZY010000002">
    <property type="protein sequence ID" value="MFC1430229.1"/>
    <property type="molecule type" value="Genomic_DNA"/>
</dbReference>
<sequence>MHQRTRTVGQLRTRLALALVALLALLAAAAGMQSASAFTSVPTGAPARPAPPATPDPSLTDHQLTYAAGPLDNPDKGLAVYYNAGTDQNTGYPHSITWSYFPLSAVMTNAGDCTALDWTPVEKMLNETASYGNTAAIRFYLDYPSGNPTNGMPACWNGKVPTNNDTYWGTQSPDYNNAFLLSSLQQFIGQFGAKYDGDPRIGFIQMGLIGYWGEWHTWPENGTGGQPDFMATDANAALIVNAFANAFHTTKIEVRYPTSGGGAANNLDVGYHDDSFCYREGTPLAGVTLPQSMGGADYSQLQYALNEGVENKWITDSMGGEVRPEIQGTAFNTWSTGANGSDDDMKACIEAEHTTWKLDQGSTSYSPTDPEVGAAVRAMGYDLTVPDAYYKNTVSGTASIGVKISNDGVAPFYHPWTVRLGLKDSTGKVVKTWNTSWDLRQVMPLKIRAFPDWNVGADPTYLPFGYPQYFNTSVDTSSVTAGSYQLVMDVVNPLSAVSSSAKSLRFANAAQNADGWLGLGAINVGAGGGDTTAPSAPTGLAVSGTTAGSASLTWTASTDNVGVTGYDVYRGSTKVGSTAGTGYTDTGLSASTAYSYTVDAYDAAGNTSARSGPVTATTQAGGGSSSSYEAEASANTLTGTAVVAACGGCSGGQKVGYLGNGATVAFHNVAGGSGGATQVTVAYTTAVARTFQISANGGTPVSVSVTPTADWQTTATTTVTLPLNAGSANTVTIANPTDWAPDIDRITVGAGAGGSTAGSFEAEASANTLTGTAVVAACGGCSGGQKVGYLGNGATVTFHSVAGGSGGAKQVTVAYTTAVARSFQISANGGTPVSVSVGPTADWQTTATTTVTLSLNAGSANTVTIANPTGWAPDIDRITV</sequence>
<evidence type="ECO:0000259" key="7">
    <source>
        <dbReference type="PROSITE" id="PS51175"/>
    </source>
</evidence>
<keyword evidence="1 5" id="KW-0732">Signal</keyword>
<gene>
    <name evidence="8" type="ORF">ACEZDB_06080</name>
</gene>
<evidence type="ECO:0000313" key="9">
    <source>
        <dbReference type="Proteomes" id="UP001592530"/>
    </source>
</evidence>
<protein>
    <submittedName>
        <fullName evidence="8">Carbohydrate-binding protein</fullName>
    </submittedName>
</protein>
<dbReference type="Proteomes" id="UP001592530">
    <property type="component" value="Unassembled WGS sequence"/>
</dbReference>
<organism evidence="8 9">
    <name type="scientific">Streptacidiphilus alkalitolerans</name>
    <dbReference type="NCBI Taxonomy" id="3342712"/>
    <lineage>
        <taxon>Bacteria</taxon>
        <taxon>Bacillati</taxon>
        <taxon>Actinomycetota</taxon>
        <taxon>Actinomycetes</taxon>
        <taxon>Kitasatosporales</taxon>
        <taxon>Streptomycetaceae</taxon>
        <taxon>Streptacidiphilus</taxon>
    </lineage>
</organism>
<dbReference type="Pfam" id="PF03422">
    <property type="entry name" value="CBM_6"/>
    <property type="match status" value="2"/>
</dbReference>
<dbReference type="Gene3D" id="2.60.40.10">
    <property type="entry name" value="Immunoglobulins"/>
    <property type="match status" value="1"/>
</dbReference>
<evidence type="ECO:0000256" key="2">
    <source>
        <dbReference type="ARBA" id="ARBA00023295"/>
    </source>
</evidence>
<keyword evidence="3" id="KW-0624">Polysaccharide degradation</keyword>